<dbReference type="EMBL" id="MG262388">
    <property type="protein sequence ID" value="AVI26204.1"/>
    <property type="molecule type" value="Genomic_DNA"/>
</dbReference>
<dbReference type="RefSeq" id="YP_009473382.1">
    <property type="nucleotide sequence ID" value="NC_037392.1"/>
</dbReference>
<keyword evidence="1" id="KW-0934">Plastid</keyword>
<dbReference type="AlphaFoldDB" id="A0A2P1ALP2"/>
<accession>A0A2P1ALP2</accession>
<keyword evidence="1" id="KW-0150">Chloroplast</keyword>
<protein>
    <submittedName>
        <fullName evidence="1">Initiation factor 1</fullName>
    </submittedName>
</protein>
<reference evidence="1" key="1">
    <citation type="journal article" date="2017" name="Conserv Genet Resour">
        <title>Complete chloroplast genome of Taihangia rupestris var. rupestris (Rosaceae), a rare cliff flower endemic to China.</title>
        <authorList>
            <person name="Duan N."/>
            <person name="Liu S."/>
            <person name="Liu B.-B."/>
        </authorList>
    </citation>
    <scope>NUCLEOTIDE SEQUENCE</scope>
</reference>
<name>A0A2P1ALP2_9ROSA</name>
<reference evidence="1" key="2">
    <citation type="submission" date="2017-10" db="EMBL/GenBank/DDBJ databases">
        <authorList>
            <person name="Banno H."/>
            <person name="Chua N.-H."/>
        </authorList>
    </citation>
    <scope>NUCLEOTIDE SEQUENCE</scope>
</reference>
<keyword evidence="1" id="KW-0396">Initiation factor</keyword>
<gene>
    <name evidence="1" type="primary">infA</name>
</gene>
<proteinExistence type="predicted"/>
<geneLocation type="chloroplast" evidence="1"/>
<dbReference type="GeneID" id="36490353"/>
<evidence type="ECO:0000313" key="1">
    <source>
        <dbReference type="EMBL" id="AVI26204.1"/>
    </source>
</evidence>
<keyword evidence="1" id="KW-0648">Protein biosynthesis</keyword>
<sequence length="26" mass="3339">MKEQIKNSRGFNYRTTYQWYVCFEFV</sequence>
<dbReference type="GO" id="GO:0003743">
    <property type="term" value="F:translation initiation factor activity"/>
    <property type="evidence" value="ECO:0007669"/>
    <property type="project" value="UniProtKB-KW"/>
</dbReference>
<organism evidence="1">
    <name type="scientific">Geum rupestre</name>
    <dbReference type="NCBI Taxonomy" id="148910"/>
    <lineage>
        <taxon>Eukaryota</taxon>
        <taxon>Viridiplantae</taxon>
        <taxon>Streptophyta</taxon>
        <taxon>Embryophyta</taxon>
        <taxon>Tracheophyta</taxon>
        <taxon>Spermatophyta</taxon>
        <taxon>Magnoliopsida</taxon>
        <taxon>eudicotyledons</taxon>
        <taxon>Gunneridae</taxon>
        <taxon>Pentapetalae</taxon>
        <taxon>rosids</taxon>
        <taxon>fabids</taxon>
        <taxon>Rosales</taxon>
        <taxon>Rosaceae</taxon>
        <taxon>Rosoideae</taxon>
        <taxon>Colurieae</taxon>
        <taxon>Geum</taxon>
    </lineage>
</organism>